<dbReference type="Gene3D" id="1.20.5.4090">
    <property type="match status" value="1"/>
</dbReference>
<feature type="coiled-coil region" evidence="1">
    <location>
        <begin position="5"/>
        <end position="53"/>
    </location>
</feature>
<protein>
    <submittedName>
        <fullName evidence="2">SlyX protein</fullName>
    </submittedName>
</protein>
<keyword evidence="3" id="KW-1185">Reference proteome</keyword>
<dbReference type="EMBL" id="PRDS01000008">
    <property type="protein sequence ID" value="PPB79907.1"/>
    <property type="molecule type" value="Genomic_DNA"/>
</dbReference>
<organism evidence="2 3">
    <name type="scientific">Albidovulum inexpectatum</name>
    <dbReference type="NCBI Taxonomy" id="196587"/>
    <lineage>
        <taxon>Bacteria</taxon>
        <taxon>Pseudomonadati</taxon>
        <taxon>Pseudomonadota</taxon>
        <taxon>Alphaproteobacteria</taxon>
        <taxon>Rhodobacterales</taxon>
        <taxon>Paracoccaceae</taxon>
        <taxon>Albidovulum</taxon>
    </lineage>
</organism>
<dbReference type="AlphaFoldDB" id="A0A2S5JEJ4"/>
<reference evidence="2 3" key="1">
    <citation type="submission" date="2018-01" db="EMBL/GenBank/DDBJ databases">
        <title>Genomic Encyclopedia of Archaeal and Bacterial Type Strains, Phase II (KMG-II): from individual species to whole genera.</title>
        <authorList>
            <person name="Goeker M."/>
        </authorList>
    </citation>
    <scope>NUCLEOTIDE SEQUENCE [LARGE SCALE GENOMIC DNA]</scope>
    <source>
        <strain evidence="2 3">DSM 12048</strain>
    </source>
</reference>
<dbReference type="Proteomes" id="UP000239736">
    <property type="component" value="Unassembled WGS sequence"/>
</dbReference>
<comment type="caution">
    <text evidence="2">The sequence shown here is derived from an EMBL/GenBank/DDBJ whole genome shotgun (WGS) entry which is preliminary data.</text>
</comment>
<gene>
    <name evidence="2" type="ORF">LV82_02464</name>
</gene>
<dbReference type="Pfam" id="PF04102">
    <property type="entry name" value="SlyX"/>
    <property type="match status" value="1"/>
</dbReference>
<keyword evidence="1" id="KW-0175">Coiled coil</keyword>
<accession>A0A2S5JEJ4</accession>
<name>A0A2S5JEJ4_9RHOB</name>
<proteinExistence type="predicted"/>
<evidence type="ECO:0000313" key="2">
    <source>
        <dbReference type="EMBL" id="PPB79907.1"/>
    </source>
</evidence>
<dbReference type="InterPro" id="IPR007236">
    <property type="entry name" value="SlyX"/>
</dbReference>
<evidence type="ECO:0000256" key="1">
    <source>
        <dbReference type="SAM" id="Coils"/>
    </source>
</evidence>
<evidence type="ECO:0000313" key="3">
    <source>
        <dbReference type="Proteomes" id="UP000239736"/>
    </source>
</evidence>
<sequence>MQDRLEHVEEELAHLRRAVDDLSDVVARQTREIDTLTRRVQMLMERAAEAEAIATGQLPPADEVPPHY</sequence>
<dbReference type="RefSeq" id="WP_211289213.1">
    <property type="nucleotide sequence ID" value="NZ_PRDS01000008.1"/>
</dbReference>